<accession>A0A7K3NJ56</accession>
<name>A0A7K3NJ56_9BACT</name>
<feature type="domain" description="Polymerase nucleotidyl transferase" evidence="1">
    <location>
        <begin position="13"/>
        <end position="75"/>
    </location>
</feature>
<protein>
    <submittedName>
        <fullName evidence="2">Nucleotidyltransferase domain-containing protein</fullName>
    </submittedName>
</protein>
<evidence type="ECO:0000313" key="2">
    <source>
        <dbReference type="EMBL" id="NDY56200.1"/>
    </source>
</evidence>
<organism evidence="2 3">
    <name type="scientific">Desulfolutivibrio sulfodismutans</name>
    <dbReference type="NCBI Taxonomy" id="63561"/>
    <lineage>
        <taxon>Bacteria</taxon>
        <taxon>Pseudomonadati</taxon>
        <taxon>Thermodesulfobacteriota</taxon>
        <taxon>Desulfovibrionia</taxon>
        <taxon>Desulfovibrionales</taxon>
        <taxon>Desulfovibrionaceae</taxon>
        <taxon>Desulfolutivibrio</taxon>
    </lineage>
</organism>
<dbReference type="CDD" id="cd05403">
    <property type="entry name" value="NT_KNTase_like"/>
    <property type="match status" value="1"/>
</dbReference>
<keyword evidence="2" id="KW-0808">Transferase</keyword>
<proteinExistence type="predicted"/>
<gene>
    <name evidence="2" type="ORF">G3N56_05490</name>
</gene>
<dbReference type="Pfam" id="PF01909">
    <property type="entry name" value="NTP_transf_2"/>
    <property type="match status" value="1"/>
</dbReference>
<dbReference type="InterPro" id="IPR002934">
    <property type="entry name" value="Polymerase_NTP_transf_dom"/>
</dbReference>
<evidence type="ECO:0000313" key="3">
    <source>
        <dbReference type="Proteomes" id="UP000469724"/>
    </source>
</evidence>
<reference evidence="2 3" key="1">
    <citation type="submission" date="2020-02" db="EMBL/GenBank/DDBJ databases">
        <title>Comparative genomics of sulfur disproportionating microorganisms.</title>
        <authorList>
            <person name="Ward L.M."/>
            <person name="Bertran E."/>
            <person name="Johnston D.T."/>
        </authorList>
    </citation>
    <scope>NUCLEOTIDE SEQUENCE [LARGE SCALE GENOMIC DNA]</scope>
    <source>
        <strain evidence="2 3">DSM 3696</strain>
    </source>
</reference>
<dbReference type="EMBL" id="JAAGRQ010000015">
    <property type="protein sequence ID" value="NDY56200.1"/>
    <property type="molecule type" value="Genomic_DNA"/>
</dbReference>
<dbReference type="RefSeq" id="WP_163301252.1">
    <property type="nucleotide sequence ID" value="NZ_JAAGRQ010000015.1"/>
</dbReference>
<dbReference type="SUPFAM" id="SSF81301">
    <property type="entry name" value="Nucleotidyltransferase"/>
    <property type="match status" value="1"/>
</dbReference>
<sequence length="97" mass="10808">MRLSDEEKQAIVSVVASFDPAAEVYLFGSRVDDAKRGGDIDLLIYSGRMDRTVRRAIRRAILDRIGEQKLDIVTAKAPGHAAEPFIRLARQNAVRLT</sequence>
<dbReference type="Proteomes" id="UP000469724">
    <property type="component" value="Unassembled WGS sequence"/>
</dbReference>
<keyword evidence="3" id="KW-1185">Reference proteome</keyword>
<evidence type="ECO:0000259" key="1">
    <source>
        <dbReference type="Pfam" id="PF01909"/>
    </source>
</evidence>
<dbReference type="AlphaFoldDB" id="A0A7K3NJ56"/>
<comment type="caution">
    <text evidence="2">The sequence shown here is derived from an EMBL/GenBank/DDBJ whole genome shotgun (WGS) entry which is preliminary data.</text>
</comment>
<dbReference type="InterPro" id="IPR043519">
    <property type="entry name" value="NT_sf"/>
</dbReference>
<dbReference type="Gene3D" id="3.30.460.10">
    <property type="entry name" value="Beta Polymerase, domain 2"/>
    <property type="match status" value="1"/>
</dbReference>
<dbReference type="GO" id="GO:0016779">
    <property type="term" value="F:nucleotidyltransferase activity"/>
    <property type="evidence" value="ECO:0007669"/>
    <property type="project" value="InterPro"/>
</dbReference>